<evidence type="ECO:0000256" key="1">
    <source>
        <dbReference type="SAM" id="MobiDB-lite"/>
    </source>
</evidence>
<reference evidence="2 3" key="1">
    <citation type="submission" date="2016-09" db="EMBL/GenBank/DDBJ databases">
        <authorList>
            <person name="Capua I."/>
            <person name="De Benedictis P."/>
            <person name="Joannis T."/>
            <person name="Lombin L.H."/>
            <person name="Cattoli G."/>
        </authorList>
    </citation>
    <scope>NUCLEOTIDE SEQUENCE [LARGE SCALE GENOMIC DNA]</scope>
    <source>
        <strain evidence="2 3">GB001</strain>
    </source>
</reference>
<organism evidence="2 3">
    <name type="scientific">Hafnia alvei</name>
    <dbReference type="NCBI Taxonomy" id="569"/>
    <lineage>
        <taxon>Bacteria</taxon>
        <taxon>Pseudomonadati</taxon>
        <taxon>Pseudomonadota</taxon>
        <taxon>Gammaproteobacteria</taxon>
        <taxon>Enterobacterales</taxon>
        <taxon>Hafniaceae</taxon>
        <taxon>Hafnia</taxon>
    </lineage>
</organism>
<feature type="compositionally biased region" description="Polar residues" evidence="1">
    <location>
        <begin position="48"/>
        <end position="67"/>
    </location>
</feature>
<dbReference type="EMBL" id="FMIQ01000029">
    <property type="protein sequence ID" value="SCM52248.1"/>
    <property type="molecule type" value="Genomic_DNA"/>
</dbReference>
<dbReference type="Pfam" id="PF11119">
    <property type="entry name" value="DUF2633"/>
    <property type="match status" value="1"/>
</dbReference>
<dbReference type="AlphaFoldDB" id="A0A1C6YZP8"/>
<accession>A0A1C6YZP8</accession>
<dbReference type="OrthoDB" id="6433189at2"/>
<dbReference type="RefSeq" id="WP_072308342.1">
    <property type="nucleotide sequence ID" value="NZ_FMIQ01000029.1"/>
</dbReference>
<proteinExistence type="predicted"/>
<feature type="region of interest" description="Disordered" evidence="1">
    <location>
        <begin position="41"/>
        <end position="76"/>
    </location>
</feature>
<evidence type="ECO:0008006" key="4">
    <source>
        <dbReference type="Google" id="ProtNLM"/>
    </source>
</evidence>
<dbReference type="Proteomes" id="UP000094844">
    <property type="component" value="Unassembled WGS sequence"/>
</dbReference>
<gene>
    <name evidence="2" type="ORF">BN1044_01719</name>
</gene>
<name>A0A1C6YZP8_HAFAL</name>
<protein>
    <recommendedName>
        <fullName evidence="4">DUF2633 family protein</fullName>
    </recommendedName>
</protein>
<evidence type="ECO:0000313" key="3">
    <source>
        <dbReference type="Proteomes" id="UP000094844"/>
    </source>
</evidence>
<dbReference type="InterPro" id="IPR022576">
    <property type="entry name" value="YfgG"/>
</dbReference>
<sequence>MNIHKLKRRTNVHMTKIVLLISFFILIGRLVYASFGAISHHQEKKENTTPAPTEKSQPLQMNTPETSSVDKKGAQP</sequence>
<evidence type="ECO:0000313" key="2">
    <source>
        <dbReference type="EMBL" id="SCM52248.1"/>
    </source>
</evidence>